<keyword evidence="1" id="KW-0812">Transmembrane</keyword>
<keyword evidence="1" id="KW-0472">Membrane</keyword>
<dbReference type="Proteomes" id="UP000324222">
    <property type="component" value="Unassembled WGS sequence"/>
</dbReference>
<protein>
    <submittedName>
        <fullName evidence="2">Uncharacterized protein</fullName>
    </submittedName>
</protein>
<evidence type="ECO:0000256" key="1">
    <source>
        <dbReference type="SAM" id="Phobius"/>
    </source>
</evidence>
<keyword evidence="1" id="KW-1133">Transmembrane helix</keyword>
<proteinExistence type="predicted"/>
<name>A0A5B7G7F4_PORTR</name>
<gene>
    <name evidence="2" type="ORF">E2C01_047327</name>
</gene>
<accession>A0A5B7G7F4</accession>
<reference evidence="2 3" key="1">
    <citation type="submission" date="2019-05" db="EMBL/GenBank/DDBJ databases">
        <title>Another draft genome of Portunus trituberculatus and its Hox gene families provides insights of decapod evolution.</title>
        <authorList>
            <person name="Jeong J.-H."/>
            <person name="Song I."/>
            <person name="Kim S."/>
            <person name="Choi T."/>
            <person name="Kim D."/>
            <person name="Ryu S."/>
            <person name="Kim W."/>
        </authorList>
    </citation>
    <scope>NUCLEOTIDE SEQUENCE [LARGE SCALE GENOMIC DNA]</scope>
    <source>
        <tissue evidence="2">Muscle</tissue>
    </source>
</reference>
<sequence>MDTWLYLHHNRSQRKHNTDTGTRYLQVTPINSGASSTVPGQRDVRRLPSGATRVILVFLASVVESQNRQEPTDEGGNVFLVVFTQSFRDKCVCSFFGVILLILLLFVFLFFFV</sequence>
<dbReference type="EMBL" id="VSRR010011623">
    <property type="protein sequence ID" value="MPC53436.1"/>
    <property type="molecule type" value="Genomic_DNA"/>
</dbReference>
<evidence type="ECO:0000313" key="3">
    <source>
        <dbReference type="Proteomes" id="UP000324222"/>
    </source>
</evidence>
<feature type="transmembrane region" description="Helical" evidence="1">
    <location>
        <begin position="92"/>
        <end position="112"/>
    </location>
</feature>
<organism evidence="2 3">
    <name type="scientific">Portunus trituberculatus</name>
    <name type="common">Swimming crab</name>
    <name type="synonym">Neptunus trituberculatus</name>
    <dbReference type="NCBI Taxonomy" id="210409"/>
    <lineage>
        <taxon>Eukaryota</taxon>
        <taxon>Metazoa</taxon>
        <taxon>Ecdysozoa</taxon>
        <taxon>Arthropoda</taxon>
        <taxon>Crustacea</taxon>
        <taxon>Multicrustacea</taxon>
        <taxon>Malacostraca</taxon>
        <taxon>Eumalacostraca</taxon>
        <taxon>Eucarida</taxon>
        <taxon>Decapoda</taxon>
        <taxon>Pleocyemata</taxon>
        <taxon>Brachyura</taxon>
        <taxon>Eubrachyura</taxon>
        <taxon>Portunoidea</taxon>
        <taxon>Portunidae</taxon>
        <taxon>Portuninae</taxon>
        <taxon>Portunus</taxon>
    </lineage>
</organism>
<evidence type="ECO:0000313" key="2">
    <source>
        <dbReference type="EMBL" id="MPC53436.1"/>
    </source>
</evidence>
<comment type="caution">
    <text evidence="2">The sequence shown here is derived from an EMBL/GenBank/DDBJ whole genome shotgun (WGS) entry which is preliminary data.</text>
</comment>
<dbReference type="AlphaFoldDB" id="A0A5B7G7F4"/>
<keyword evidence="3" id="KW-1185">Reference proteome</keyword>